<name>A0A7T5R3T6_9BACT</name>
<evidence type="ECO:0000313" key="5">
    <source>
        <dbReference type="Proteomes" id="UP000595362"/>
    </source>
</evidence>
<dbReference type="SUPFAM" id="SSF81901">
    <property type="entry name" value="HCP-like"/>
    <property type="match status" value="1"/>
</dbReference>
<dbReference type="InterPro" id="IPR006597">
    <property type="entry name" value="Sel1-like"/>
</dbReference>
<evidence type="ECO:0000256" key="2">
    <source>
        <dbReference type="SAM" id="MobiDB-lite"/>
    </source>
</evidence>
<dbReference type="Pfam" id="PF01471">
    <property type="entry name" value="PG_binding_1"/>
    <property type="match status" value="1"/>
</dbReference>
<feature type="region of interest" description="Disordered" evidence="2">
    <location>
        <begin position="261"/>
        <end position="304"/>
    </location>
</feature>
<evidence type="ECO:0000259" key="3">
    <source>
        <dbReference type="Pfam" id="PF01471"/>
    </source>
</evidence>
<dbReference type="EMBL" id="CP066681">
    <property type="protein sequence ID" value="QQG36987.1"/>
    <property type="molecule type" value="Genomic_DNA"/>
</dbReference>
<dbReference type="PANTHER" id="PTHR11102">
    <property type="entry name" value="SEL-1-LIKE PROTEIN"/>
    <property type="match status" value="1"/>
</dbReference>
<dbReference type="InterPro" id="IPR036366">
    <property type="entry name" value="PGBDSf"/>
</dbReference>
<sequence length="720" mass="77435">MSAQDVREFLYANMKSQRRFETDDAPSPLRNLEAQKDDRVLTLLNQLGERLIRSERERLELKETVGRYADLIGALENKIDKQALAEESLRERQDKIERDYAAQMQKMQKAIVLAERIEEAINQQNRLARRIEQITQDKARMLRKLERIEEAVVETQTALNAKSLVLVGEQSRAVNDPSATMPPPANQNAAWQGLPMRRFASRVAAIALVAGLSWGIYQSFPEMMSRNSLGDVEAVNPENLLAAPPFAPADTPDVKALSFGTAPAEADDEQSRAVPAEAAPAAEDAMDTGEGESVTPDEIRTPSPVTMADSSILAKSDDELVAMLNDDPDALATALNNIAPGAAAIPPSLAPAPVPAQPSPVEKNSADQMAINDFLRGQADSRPLAQRIQSDASLPAAFKDVEAKAFQGVPEAQHDLAAIYTAGQGGVKTDFTQAAKWFEEAALNGIANARYNLGVLYHQGLGVAQDTNKAINWYKAAASQNHPEAQYNLGIAYIEGVGTEYNPQKAAANFESAARAGILEASYNLGLIYENGLLGTPQIEDAVYWYSRAAEDGSPEGKAALNQLGRNMGYSESRIQEIYKKRKATLEGVAAKPADSAVKAAVATATETLAAIPVSTAATAIEERKPVANEIPVLPLDAASVPLNDTGASAGRSTRNASVVAQIQEHLMNTGLYPGPADGTYNDVMADAIRSYQKAHNLASDGRASEALLIHMLSQEGESE</sequence>
<dbReference type="SUPFAM" id="SSF47090">
    <property type="entry name" value="PGBD-like"/>
    <property type="match status" value="1"/>
</dbReference>
<dbReference type="SMART" id="SM00671">
    <property type="entry name" value="SEL1"/>
    <property type="match status" value="4"/>
</dbReference>
<protein>
    <submittedName>
        <fullName evidence="4">SEL1-like repeat protein</fullName>
    </submittedName>
</protein>
<feature type="compositionally biased region" description="Low complexity" evidence="2">
    <location>
        <begin position="273"/>
        <end position="283"/>
    </location>
</feature>
<feature type="coiled-coil region" evidence="1">
    <location>
        <begin position="114"/>
        <end position="158"/>
    </location>
</feature>
<evidence type="ECO:0000256" key="1">
    <source>
        <dbReference type="SAM" id="Coils"/>
    </source>
</evidence>
<dbReference type="AlphaFoldDB" id="A0A7T5R3T6"/>
<proteinExistence type="predicted"/>
<dbReference type="InterPro" id="IPR036365">
    <property type="entry name" value="PGBD-like_sf"/>
</dbReference>
<dbReference type="Proteomes" id="UP000595362">
    <property type="component" value="Chromosome"/>
</dbReference>
<accession>A0A7T5R3T6</accession>
<dbReference type="Pfam" id="PF08238">
    <property type="entry name" value="Sel1"/>
    <property type="match status" value="4"/>
</dbReference>
<keyword evidence="1" id="KW-0175">Coiled coil</keyword>
<dbReference type="InterPro" id="IPR011990">
    <property type="entry name" value="TPR-like_helical_dom_sf"/>
</dbReference>
<reference evidence="4 5" key="1">
    <citation type="submission" date="2020-07" db="EMBL/GenBank/DDBJ databases">
        <title>Huge and variable diversity of episymbiotic CPR bacteria and DPANN archaea in groundwater ecosystems.</title>
        <authorList>
            <person name="He C.Y."/>
            <person name="Keren R."/>
            <person name="Whittaker M."/>
            <person name="Farag I.F."/>
            <person name="Doudna J."/>
            <person name="Cate J.H.D."/>
            <person name="Banfield J.F."/>
        </authorList>
    </citation>
    <scope>NUCLEOTIDE SEQUENCE [LARGE SCALE GENOMIC DNA]</scope>
    <source>
        <strain evidence="4">NC_groundwater_70_Ag_B-0.1um_54_66</strain>
    </source>
</reference>
<dbReference type="PANTHER" id="PTHR11102:SF160">
    <property type="entry name" value="ERAD-ASSOCIATED E3 UBIQUITIN-PROTEIN LIGASE COMPONENT HRD3"/>
    <property type="match status" value="1"/>
</dbReference>
<gene>
    <name evidence="4" type="ORF">HYS17_04250</name>
</gene>
<evidence type="ECO:0000313" key="4">
    <source>
        <dbReference type="EMBL" id="QQG36987.1"/>
    </source>
</evidence>
<dbReference type="InterPro" id="IPR050767">
    <property type="entry name" value="Sel1_AlgK"/>
</dbReference>
<organism evidence="4 5">
    <name type="scientific">Micavibrio aeruginosavorus</name>
    <dbReference type="NCBI Taxonomy" id="349221"/>
    <lineage>
        <taxon>Bacteria</taxon>
        <taxon>Pseudomonadati</taxon>
        <taxon>Bdellovibrionota</taxon>
        <taxon>Bdellovibrionia</taxon>
        <taxon>Bdellovibrionales</taxon>
        <taxon>Pseudobdellovibrionaceae</taxon>
        <taxon>Micavibrio</taxon>
    </lineage>
</organism>
<dbReference type="InterPro" id="IPR002477">
    <property type="entry name" value="Peptidoglycan-bd-like"/>
</dbReference>
<feature type="domain" description="Peptidoglycan binding-like" evidence="3">
    <location>
        <begin position="659"/>
        <end position="709"/>
    </location>
</feature>
<dbReference type="Gene3D" id="1.25.40.10">
    <property type="entry name" value="Tetratricopeptide repeat domain"/>
    <property type="match status" value="1"/>
</dbReference>
<dbReference type="Gene3D" id="1.10.101.10">
    <property type="entry name" value="PGBD-like superfamily/PGBD"/>
    <property type="match status" value="1"/>
</dbReference>